<feature type="transmembrane region" description="Helical" evidence="6">
    <location>
        <begin position="188"/>
        <end position="206"/>
    </location>
</feature>
<dbReference type="HOGENOM" id="CLU_040274_1_0_9"/>
<feature type="transmembrane region" description="Helical" evidence="6">
    <location>
        <begin position="400"/>
        <end position="420"/>
    </location>
</feature>
<organism evidence="7 8">
    <name type="scientific">Butyrivibrio proteoclasticus (strain ATCC 51982 / DSM 14932 / B316)</name>
    <name type="common">Clostridium proteoclasticum</name>
    <dbReference type="NCBI Taxonomy" id="515622"/>
    <lineage>
        <taxon>Bacteria</taxon>
        <taxon>Bacillati</taxon>
        <taxon>Bacillota</taxon>
        <taxon>Clostridia</taxon>
        <taxon>Lachnospirales</taxon>
        <taxon>Lachnospiraceae</taxon>
        <taxon>Butyrivibrio</taxon>
    </lineage>
</organism>
<keyword evidence="8" id="KW-1185">Reference proteome</keyword>
<feature type="transmembrane region" description="Helical" evidence="6">
    <location>
        <begin position="51"/>
        <end position="72"/>
    </location>
</feature>
<dbReference type="InterPro" id="IPR050833">
    <property type="entry name" value="Poly_Biosynth_Transport"/>
</dbReference>
<dbReference type="Pfam" id="PF01943">
    <property type="entry name" value="Polysacc_synt"/>
    <property type="match status" value="1"/>
</dbReference>
<dbReference type="EMBL" id="CP001810">
    <property type="protein sequence ID" value="ADL35145.1"/>
    <property type="molecule type" value="Genomic_DNA"/>
</dbReference>
<dbReference type="AlphaFoldDB" id="E0RZM9"/>
<dbReference type="KEGG" id="bpb:bpr_I2412"/>
<keyword evidence="2" id="KW-1003">Cell membrane</keyword>
<dbReference type="Proteomes" id="UP000001299">
    <property type="component" value="Chromosome 1"/>
</dbReference>
<evidence type="ECO:0000256" key="6">
    <source>
        <dbReference type="SAM" id="Phobius"/>
    </source>
</evidence>
<evidence type="ECO:0000256" key="4">
    <source>
        <dbReference type="ARBA" id="ARBA00022989"/>
    </source>
</evidence>
<dbReference type="RefSeq" id="WP_013281798.1">
    <property type="nucleotide sequence ID" value="NC_014387.1"/>
</dbReference>
<feature type="transmembrane region" description="Helical" evidence="6">
    <location>
        <begin position="344"/>
        <end position="366"/>
    </location>
</feature>
<evidence type="ECO:0000313" key="8">
    <source>
        <dbReference type="Proteomes" id="UP000001299"/>
    </source>
</evidence>
<dbReference type="InterPro" id="IPR002797">
    <property type="entry name" value="Polysacc_synth"/>
</dbReference>
<feature type="transmembrane region" description="Helical" evidence="6">
    <location>
        <begin position="268"/>
        <end position="291"/>
    </location>
</feature>
<feature type="transmembrane region" description="Helical" evidence="6">
    <location>
        <begin position="469"/>
        <end position="488"/>
    </location>
</feature>
<dbReference type="STRING" id="515622.bpr_I2412"/>
<dbReference type="PANTHER" id="PTHR30250:SF26">
    <property type="entry name" value="PSMA PROTEIN"/>
    <property type="match status" value="1"/>
</dbReference>
<keyword evidence="5 6" id="KW-0472">Membrane</keyword>
<name>E0RZM9_BUTPB</name>
<gene>
    <name evidence="7" type="ordered locus">bpr_I2412</name>
</gene>
<proteinExistence type="predicted"/>
<reference evidence="7 8" key="1">
    <citation type="journal article" date="2010" name="PLoS ONE">
        <title>The glycobiome of the rumen bacterium Butyrivibrio proteoclasticus B316(T) highlights adaptation to a polysaccharide-rich environment.</title>
        <authorList>
            <person name="Kelly W.J."/>
            <person name="Leahy S.C."/>
            <person name="Altermann E."/>
            <person name="Yeoman C.J."/>
            <person name="Dunne J.C."/>
            <person name="Kong Z."/>
            <person name="Pacheco D.M."/>
            <person name="Li D."/>
            <person name="Noel S.J."/>
            <person name="Moon C.D."/>
            <person name="Cookson A.L."/>
            <person name="Attwood G.T."/>
        </authorList>
    </citation>
    <scope>NUCLEOTIDE SEQUENCE [LARGE SCALE GENOMIC DNA]</scope>
    <source>
        <strain evidence="8">ATCC 51982 / DSM 14932 / B316</strain>
    </source>
</reference>
<evidence type="ECO:0000256" key="1">
    <source>
        <dbReference type="ARBA" id="ARBA00004651"/>
    </source>
</evidence>
<comment type="subcellular location">
    <subcellularLocation>
        <location evidence="1">Cell membrane</location>
        <topology evidence="1">Multi-pass membrane protein</topology>
    </subcellularLocation>
</comment>
<keyword evidence="3 6" id="KW-0812">Transmembrane</keyword>
<feature type="transmembrane region" description="Helical" evidence="6">
    <location>
        <begin position="93"/>
        <end position="112"/>
    </location>
</feature>
<feature type="transmembrane region" description="Helical" evidence="6">
    <location>
        <begin position="440"/>
        <end position="463"/>
    </location>
</feature>
<protein>
    <submittedName>
        <fullName evidence="7">Polysaccharide biosynthesis protein</fullName>
    </submittedName>
</protein>
<accession>E0RZM9</accession>
<feature type="transmembrane region" description="Helical" evidence="6">
    <location>
        <begin position="312"/>
        <end position="332"/>
    </location>
</feature>
<evidence type="ECO:0000256" key="3">
    <source>
        <dbReference type="ARBA" id="ARBA00022692"/>
    </source>
</evidence>
<dbReference type="PANTHER" id="PTHR30250">
    <property type="entry name" value="PST FAMILY PREDICTED COLANIC ACID TRANSPORTER"/>
    <property type="match status" value="1"/>
</dbReference>
<feature type="transmembrane region" description="Helical" evidence="6">
    <location>
        <begin position="165"/>
        <end position="182"/>
    </location>
</feature>
<feature type="transmembrane region" description="Helical" evidence="6">
    <location>
        <begin position="124"/>
        <end position="144"/>
    </location>
</feature>
<evidence type="ECO:0000256" key="2">
    <source>
        <dbReference type="ARBA" id="ARBA00022475"/>
    </source>
</evidence>
<feature type="transmembrane region" description="Helical" evidence="6">
    <location>
        <begin position="20"/>
        <end position="39"/>
    </location>
</feature>
<dbReference type="GO" id="GO:0005886">
    <property type="term" value="C:plasma membrane"/>
    <property type="evidence" value="ECO:0007669"/>
    <property type="project" value="UniProtKB-SubCell"/>
</dbReference>
<evidence type="ECO:0000313" key="7">
    <source>
        <dbReference type="EMBL" id="ADL35145.1"/>
    </source>
</evidence>
<evidence type="ECO:0000256" key="5">
    <source>
        <dbReference type="ARBA" id="ARBA00023136"/>
    </source>
</evidence>
<feature type="transmembrane region" description="Helical" evidence="6">
    <location>
        <begin position="240"/>
        <end position="262"/>
    </location>
</feature>
<dbReference type="eggNOG" id="COG2244">
    <property type="taxonomic scope" value="Bacteria"/>
</dbReference>
<sequence length="516" mass="58518">MKLNRTKNAVRNSFFGGINFAYTTIAPFIMRTLMLYYLGVEYTGLNGLFASILQVLNLTELGVGSAMNYSMYRAIANDDEAQICALMKLYRKYYRIIGSVIAVIGLIILPFVPKLIKGSVPEDLNVFVLYILNLATTVFSYFLFAYRNCLVASFQRNDITSKVTISVHTVTYILQAIALVLFRNYYIYLILSLASQLLINVCTAYITTKMFPKYHPEGELSKDTITAINRRVKDIFTAKFSTVVMNSSDPIIISSFLGLTALAMYQNYYYIVHALATLLSVLLSSVMAGFGNSLLTETSEKNIRDLKKFTMIIMWLSSVFVVGIISCIQPVMDIWVGPDLKFSFGIVICFCIYYFTSATLRLFNMYKDAAGIWTYDKYRPMVAAGANLTLNLLTVRFLGIYGIILSTVVAQLVISIPWILRNLFKYVFDQKAFFSYVKRIIFYFVDAIIICVISLIVCNQIVLSPWLTFITRGIVCVIISNVLILVTFKMLPEFDDCKELLIKLISKGRKRLSKKS</sequence>
<keyword evidence="4 6" id="KW-1133">Transmembrane helix</keyword>